<sequence length="278" mass="29627">MSTALITHSTTAAPLAALLPARRGVAWTVEPAPQLIRAGAAMSRLVQNGRALDVVELDGRVEVYADRADRFPVAPDVVVTETGPDSVAALAALVLRIVLPRLEREAARDTVVAHGREQVIIDGAQHLNEVGYALIDHGAHVDPVARPDGGVGIEWTAPNDAEWGLWVLPVNGNLTLTYDGPVSGLYALLPVLLPSADGYEPSEAAGSAFTRHLTDRFPQLRPLSDDEVQFGRRDDTSGYIALPASDEPTDYADDDRRVVASFSSLGADLLLTAVPHLV</sequence>
<accession>A0A5J6TRB0</accession>
<keyword evidence="2" id="KW-1185">Reference proteome</keyword>
<reference evidence="1 2" key="1">
    <citation type="submission" date="2019-07" db="EMBL/GenBank/DDBJ databases">
        <authorList>
            <person name="Almisry A."/>
            <person name="Mousa M."/>
            <person name="Gordon L.L."/>
            <person name="Lee M."/>
            <person name="Mandava P."/>
            <person name="Moxley J.T."/>
            <person name="Shaffer C.D."/>
            <person name="Weston-Hafer K.A."/>
            <person name="Garlena R.A."/>
            <person name="Russell D.A."/>
            <person name="Pope W.H."/>
            <person name="Jacobs-Sera D."/>
            <person name="Hatfull G.F."/>
        </authorList>
    </citation>
    <scope>NUCLEOTIDE SEQUENCE [LARGE SCALE GENOMIC DNA]</scope>
</reference>
<evidence type="ECO:0000313" key="1">
    <source>
        <dbReference type="EMBL" id="QFG13325.1"/>
    </source>
</evidence>
<dbReference type="KEGG" id="vg:80019195"/>
<protein>
    <submittedName>
        <fullName evidence="1">Uncharacterized protein</fullName>
    </submittedName>
</protein>
<name>A0A5J6TRB0_9CAUD</name>
<dbReference type="RefSeq" id="YP_010754601.1">
    <property type="nucleotide sequence ID" value="NC_073461.1"/>
</dbReference>
<organism evidence="1 2">
    <name type="scientific">Streptomyces phage Gilgamesh</name>
    <dbReference type="NCBI Taxonomy" id="2599890"/>
    <lineage>
        <taxon>Viruses</taxon>
        <taxon>Duplodnaviria</taxon>
        <taxon>Heunggongvirae</taxon>
        <taxon>Uroviricota</taxon>
        <taxon>Caudoviricetes</taxon>
        <taxon>Gilgameshvirus</taxon>
        <taxon>Gilgameshvirus gilgamesh</taxon>
    </lineage>
</organism>
<dbReference type="Proteomes" id="UP000326486">
    <property type="component" value="Segment"/>
</dbReference>
<dbReference type="GeneID" id="80019195"/>
<evidence type="ECO:0000313" key="2">
    <source>
        <dbReference type="Proteomes" id="UP000326486"/>
    </source>
</evidence>
<proteinExistence type="predicted"/>
<gene>
    <name evidence="1" type="primary">133</name>
    <name evidence="1" type="ORF">SEA_GILGAMESH_133</name>
</gene>
<dbReference type="EMBL" id="MN234216">
    <property type="protein sequence ID" value="QFG13325.1"/>
    <property type="molecule type" value="Genomic_DNA"/>
</dbReference>